<dbReference type="InterPro" id="IPR014914">
    <property type="entry name" value="RES_dom"/>
</dbReference>
<accession>K6ZFY1</accession>
<dbReference type="Pfam" id="PF08808">
    <property type="entry name" value="RES"/>
    <property type="match status" value="1"/>
</dbReference>
<evidence type="ECO:0000259" key="1">
    <source>
        <dbReference type="SMART" id="SM00953"/>
    </source>
</evidence>
<feature type="domain" description="RES" evidence="1">
    <location>
        <begin position="3"/>
        <end position="127"/>
    </location>
</feature>
<keyword evidence="3" id="KW-1185">Reference proteome</keyword>
<evidence type="ECO:0000313" key="2">
    <source>
        <dbReference type="EMBL" id="GAC34951.1"/>
    </source>
</evidence>
<dbReference type="SMART" id="SM00953">
    <property type="entry name" value="RES"/>
    <property type="match status" value="1"/>
</dbReference>
<dbReference type="AlphaFoldDB" id="K6ZFY1"/>
<dbReference type="EMBL" id="BAER01000120">
    <property type="protein sequence ID" value="GAC34951.1"/>
    <property type="molecule type" value="Genomic_DNA"/>
</dbReference>
<dbReference type="Proteomes" id="UP000006322">
    <property type="component" value="Unassembled WGS sequence"/>
</dbReference>
<gene>
    <name evidence="2" type="ORF">GPLA_4072</name>
</gene>
<dbReference type="STRING" id="1129793.GPLA_4072"/>
<reference evidence="3" key="1">
    <citation type="journal article" date="2014" name="Environ. Microbiol.">
        <title>Comparative genomics of the marine bacterial genus Glaciecola reveals the high degree of genomic diversity and genomic characteristic for cold adaptation.</title>
        <authorList>
            <person name="Qin Q.L."/>
            <person name="Xie B.B."/>
            <person name="Yu Y."/>
            <person name="Shu Y.L."/>
            <person name="Rong J.C."/>
            <person name="Zhang Y.J."/>
            <person name="Zhao D.L."/>
            <person name="Chen X.L."/>
            <person name="Zhang X.Y."/>
            <person name="Chen B."/>
            <person name="Zhou B.C."/>
            <person name="Zhang Y.Z."/>
        </authorList>
    </citation>
    <scope>NUCLEOTIDE SEQUENCE [LARGE SCALE GENOMIC DNA]</scope>
    <source>
        <strain evidence="3">LMG 21857</strain>
    </source>
</reference>
<sequence length="151" mass="16983">MAAFTHIGRESRFTFGKYGVYYGANSLDTAIAETRHHREVFLATTQEPDTEITMREYINQVVLPVDDIRGSSYDGLHDPNSYDAPQTFAAQQRKEGSNGLLYRSVRYAGGECVGLFKPIALSPTVQGCHLRYVWKGKAQRITDVLEVKLHV</sequence>
<comment type="caution">
    <text evidence="2">The sequence shown here is derived from an EMBL/GenBank/DDBJ whole genome shotgun (WGS) entry which is preliminary data.</text>
</comment>
<protein>
    <recommendedName>
        <fullName evidence="1">RES domain-containing protein</fullName>
    </recommendedName>
</protein>
<organism evidence="2 3">
    <name type="scientific">Paraglaciecola polaris LMG 21857</name>
    <dbReference type="NCBI Taxonomy" id="1129793"/>
    <lineage>
        <taxon>Bacteria</taxon>
        <taxon>Pseudomonadati</taxon>
        <taxon>Pseudomonadota</taxon>
        <taxon>Gammaproteobacteria</taxon>
        <taxon>Alteromonadales</taxon>
        <taxon>Alteromonadaceae</taxon>
        <taxon>Paraglaciecola</taxon>
    </lineage>
</organism>
<evidence type="ECO:0000313" key="3">
    <source>
        <dbReference type="Proteomes" id="UP000006322"/>
    </source>
</evidence>
<proteinExistence type="predicted"/>
<name>K6ZFY1_9ALTE</name>